<evidence type="ECO:0000313" key="1">
    <source>
        <dbReference type="EMBL" id="SET89505.1"/>
    </source>
</evidence>
<evidence type="ECO:0000313" key="2">
    <source>
        <dbReference type="Proteomes" id="UP000199361"/>
    </source>
</evidence>
<dbReference type="AlphaFoldDB" id="A0A1I0HZX3"/>
<proteinExistence type="predicted"/>
<dbReference type="Proteomes" id="UP000199361">
    <property type="component" value="Unassembled WGS sequence"/>
</dbReference>
<dbReference type="EMBL" id="FOHX01000004">
    <property type="protein sequence ID" value="SET89505.1"/>
    <property type="molecule type" value="Genomic_DNA"/>
</dbReference>
<dbReference type="STRING" id="568860.SAMN05421811_104587"/>
<name>A0A1I0HZX3_9ACTN</name>
<gene>
    <name evidence="1" type="ORF">SAMN05421811_104587</name>
</gene>
<sequence length="146" mass="15736">MSTRKGKVMQTNDIQLVRLYTSKVAGGVQDDTPTELGGSPQSEFYLNILAEAGDNLGDIHAAYTLYLRATSPSGGSTTFTRQVLDETVIDGQFGWTDLKNNNGFSKDARVLVKASDFTKGDVYQFVAVIKAGNGLVSKTTSNEFIA</sequence>
<reference evidence="1 2" key="1">
    <citation type="submission" date="2016-10" db="EMBL/GenBank/DDBJ databases">
        <authorList>
            <person name="de Groot N.N."/>
        </authorList>
    </citation>
    <scope>NUCLEOTIDE SEQUENCE [LARGE SCALE GENOMIC DNA]</scope>
    <source>
        <strain evidence="1 2">CGMCC 4.5598</strain>
    </source>
</reference>
<protein>
    <submittedName>
        <fullName evidence="1">Uncharacterized protein</fullName>
    </submittedName>
</protein>
<keyword evidence="2" id="KW-1185">Reference proteome</keyword>
<organism evidence="1 2">
    <name type="scientific">Nonomuraea wenchangensis</name>
    <dbReference type="NCBI Taxonomy" id="568860"/>
    <lineage>
        <taxon>Bacteria</taxon>
        <taxon>Bacillati</taxon>
        <taxon>Actinomycetota</taxon>
        <taxon>Actinomycetes</taxon>
        <taxon>Streptosporangiales</taxon>
        <taxon>Streptosporangiaceae</taxon>
        <taxon>Nonomuraea</taxon>
    </lineage>
</organism>
<accession>A0A1I0HZX3</accession>